<feature type="region of interest" description="Disordered" evidence="1">
    <location>
        <begin position="817"/>
        <end position="881"/>
    </location>
</feature>
<evidence type="ECO:0000313" key="3">
    <source>
        <dbReference type="EMBL" id="CAA7022334.1"/>
    </source>
</evidence>
<feature type="region of interest" description="Disordered" evidence="1">
    <location>
        <begin position="1"/>
        <end position="82"/>
    </location>
</feature>
<sequence length="895" mass="101337">MTRRSNKDNLVEHPEIDKLEKQLRKQKAQEMADEAARAHAAEVARAQEEGRDPPPPPPNPQDPAGDVNAQPQAGAPTIGDYDSADAFFMDRNPIHPPLPARNDYEIKPQIIALVRQNQFNGLPAEHPLDHIENFEEICSTTRSNGVSADYLKCKLFSFSLGDKASRWLKSLPAHSITTWDEYKAFINHFYTKQRSISVRNKISNFRQANNESFYEALDRFKEYIRDCPNHGFNEGNLWNIFYRGIDHKYKLSLDTASNGNFMTKTVDEAKVLIENLAASDCNNCPDYDRSSRTTTSSPDSFQMTELKNMMAQVLKGQLKHINAIEGMSDANEDPSRECMGDFSNEANEEDVNYIGNYGNKGYNPSYRPNPNMSYRNPNVENPQDQVYPPRYPQQQRPPYQSQGSQFQPRQGYEQRSSYPPKEPYASSPNQAPPNQQGGRFEGILQQIMDGQKRNTKEMYEKMDTLFSNLNTKYDAVATHVKKLETQVTQTMEAVKRQEAESKKSFCNSAAIEERFEDQVPEWMLSKPTVDCMIWPEENYPERESNRARKRRLFPKIIPKTDNSGKFVCLVSSKIGNCSIPTDFQIVEMRESSHRPLIFGTPFLSTVGAIFDFPNQRISFNKVNKGMFFPMCSTKNSFVDMVQEEKVTLKPPQEGETEETIKEDPIPKPKQLAKQARSKTKAPTPKPPKGSTKIEDEAKPRRRLESLGSSAKGHSWRDCLSSCESPTRYSLQGEKTWRIKDASCLHLLLSAKPYSQAKDLKQALHGRQPMRIEGEKGVKTQSAPNIGRGRAKILAEQFPTGPTVTVEPGRNGLLGRIDLSRQNRSRGTHEPGKKGRDRPNFVSERTDRAGRSGKQTIGLGRNSRPFEFGRPNRSTATNPSAIGPKLFSAKVSPLFI</sequence>
<dbReference type="Pfam" id="PF03732">
    <property type="entry name" value="Retrotrans_gag"/>
    <property type="match status" value="1"/>
</dbReference>
<dbReference type="InterPro" id="IPR021109">
    <property type="entry name" value="Peptidase_aspartic_dom_sf"/>
</dbReference>
<reference evidence="3" key="1">
    <citation type="submission" date="2020-01" db="EMBL/GenBank/DDBJ databases">
        <authorList>
            <person name="Mishra B."/>
        </authorList>
    </citation>
    <scope>NUCLEOTIDE SEQUENCE [LARGE SCALE GENOMIC DNA]</scope>
</reference>
<feature type="compositionally biased region" description="Polar residues" evidence="1">
    <location>
        <begin position="366"/>
        <end position="381"/>
    </location>
</feature>
<evidence type="ECO:0000259" key="2">
    <source>
        <dbReference type="Pfam" id="PF03732"/>
    </source>
</evidence>
<feature type="region of interest" description="Disordered" evidence="1">
    <location>
        <begin position="646"/>
        <end position="718"/>
    </location>
</feature>
<dbReference type="PANTHER" id="PTHR33223">
    <property type="entry name" value="CCHC-TYPE DOMAIN-CONTAINING PROTEIN"/>
    <property type="match status" value="1"/>
</dbReference>
<feature type="compositionally biased region" description="Low complexity" evidence="1">
    <location>
        <begin position="382"/>
        <end position="405"/>
    </location>
</feature>
<proteinExistence type="predicted"/>
<dbReference type="PANTHER" id="PTHR33223:SF11">
    <property type="entry name" value="ELEMENT PROTEIN, PUTATIVE-RELATED"/>
    <property type="match status" value="1"/>
</dbReference>
<name>A0A6D2I1M5_9BRAS</name>
<feature type="compositionally biased region" description="Polar residues" evidence="1">
    <location>
        <begin position="426"/>
        <end position="437"/>
    </location>
</feature>
<accession>A0A6D2I1M5</accession>
<evidence type="ECO:0000313" key="4">
    <source>
        <dbReference type="Proteomes" id="UP000467841"/>
    </source>
</evidence>
<feature type="domain" description="Retrotransposon gag" evidence="2">
    <location>
        <begin position="154"/>
        <end position="246"/>
    </location>
</feature>
<comment type="caution">
    <text evidence="3">The sequence shown here is derived from an EMBL/GenBank/DDBJ whole genome shotgun (WGS) entry which is preliminary data.</text>
</comment>
<protein>
    <recommendedName>
        <fullName evidence="2">Retrotransposon gag domain-containing protein</fullName>
    </recommendedName>
</protein>
<organism evidence="3 4">
    <name type="scientific">Microthlaspi erraticum</name>
    <dbReference type="NCBI Taxonomy" id="1685480"/>
    <lineage>
        <taxon>Eukaryota</taxon>
        <taxon>Viridiplantae</taxon>
        <taxon>Streptophyta</taxon>
        <taxon>Embryophyta</taxon>
        <taxon>Tracheophyta</taxon>
        <taxon>Spermatophyta</taxon>
        <taxon>Magnoliopsida</taxon>
        <taxon>eudicotyledons</taxon>
        <taxon>Gunneridae</taxon>
        <taxon>Pentapetalae</taxon>
        <taxon>rosids</taxon>
        <taxon>malvids</taxon>
        <taxon>Brassicales</taxon>
        <taxon>Brassicaceae</taxon>
        <taxon>Coluteocarpeae</taxon>
        <taxon>Microthlaspi</taxon>
    </lineage>
</organism>
<keyword evidence="4" id="KW-1185">Reference proteome</keyword>
<feature type="compositionally biased region" description="Low complexity" evidence="1">
    <location>
        <begin position="352"/>
        <end position="363"/>
    </location>
</feature>
<gene>
    <name evidence="3" type="ORF">MERR_LOCUS9569</name>
</gene>
<feature type="region of interest" description="Disordered" evidence="1">
    <location>
        <begin position="352"/>
        <end position="438"/>
    </location>
</feature>
<evidence type="ECO:0000256" key="1">
    <source>
        <dbReference type="SAM" id="MobiDB-lite"/>
    </source>
</evidence>
<feature type="compositionally biased region" description="Basic and acidic residues" evidence="1">
    <location>
        <begin position="691"/>
        <end position="704"/>
    </location>
</feature>
<dbReference type="InterPro" id="IPR005162">
    <property type="entry name" value="Retrotrans_gag_dom"/>
</dbReference>
<dbReference type="Gene3D" id="2.40.70.10">
    <property type="entry name" value="Acid Proteases"/>
    <property type="match status" value="1"/>
</dbReference>
<feature type="compositionally biased region" description="Basic and acidic residues" evidence="1">
    <location>
        <begin position="1"/>
        <end position="52"/>
    </location>
</feature>
<feature type="compositionally biased region" description="Basic and acidic residues" evidence="1">
    <location>
        <begin position="826"/>
        <end position="849"/>
    </location>
</feature>
<dbReference type="EMBL" id="CACVBM020000677">
    <property type="protein sequence ID" value="CAA7022334.1"/>
    <property type="molecule type" value="Genomic_DNA"/>
</dbReference>
<dbReference type="Proteomes" id="UP000467841">
    <property type="component" value="Unassembled WGS sequence"/>
</dbReference>
<dbReference type="OrthoDB" id="691543at2759"/>
<dbReference type="AlphaFoldDB" id="A0A6D2I1M5"/>